<sequence length="68" mass="7628">MQYIFYSFQESGQNLLSLRDPILVMERKPDDKGTGRAENPDGGDEVEEGRSSADSWEIHGWGTLNAEP</sequence>
<evidence type="ECO:0000313" key="3">
    <source>
        <dbReference type="Proteomes" id="UP001482620"/>
    </source>
</evidence>
<reference evidence="2 3" key="1">
    <citation type="submission" date="2021-06" db="EMBL/GenBank/DDBJ databases">
        <authorList>
            <person name="Palmer J.M."/>
        </authorList>
    </citation>
    <scope>NUCLEOTIDE SEQUENCE [LARGE SCALE GENOMIC DNA]</scope>
    <source>
        <strain evidence="3">if_2019</strain>
        <tissue evidence="2">Muscle</tissue>
    </source>
</reference>
<evidence type="ECO:0000313" key="2">
    <source>
        <dbReference type="EMBL" id="MEQ2226899.1"/>
    </source>
</evidence>
<feature type="compositionally biased region" description="Basic and acidic residues" evidence="1">
    <location>
        <begin position="26"/>
        <end position="39"/>
    </location>
</feature>
<evidence type="ECO:0000256" key="1">
    <source>
        <dbReference type="SAM" id="MobiDB-lite"/>
    </source>
</evidence>
<proteinExistence type="predicted"/>
<protein>
    <submittedName>
        <fullName evidence="2">Uncharacterized protein</fullName>
    </submittedName>
</protein>
<name>A0ABV0T246_9TELE</name>
<comment type="caution">
    <text evidence="2">The sequence shown here is derived from an EMBL/GenBank/DDBJ whole genome shotgun (WGS) entry which is preliminary data.</text>
</comment>
<feature type="region of interest" description="Disordered" evidence="1">
    <location>
        <begin position="26"/>
        <end position="68"/>
    </location>
</feature>
<gene>
    <name evidence="2" type="ORF">ILYODFUR_032124</name>
</gene>
<dbReference type="Proteomes" id="UP001482620">
    <property type="component" value="Unassembled WGS sequence"/>
</dbReference>
<organism evidence="2 3">
    <name type="scientific">Ilyodon furcidens</name>
    <name type="common">goldbreast splitfin</name>
    <dbReference type="NCBI Taxonomy" id="33524"/>
    <lineage>
        <taxon>Eukaryota</taxon>
        <taxon>Metazoa</taxon>
        <taxon>Chordata</taxon>
        <taxon>Craniata</taxon>
        <taxon>Vertebrata</taxon>
        <taxon>Euteleostomi</taxon>
        <taxon>Actinopterygii</taxon>
        <taxon>Neopterygii</taxon>
        <taxon>Teleostei</taxon>
        <taxon>Neoteleostei</taxon>
        <taxon>Acanthomorphata</taxon>
        <taxon>Ovalentaria</taxon>
        <taxon>Atherinomorphae</taxon>
        <taxon>Cyprinodontiformes</taxon>
        <taxon>Goodeidae</taxon>
        <taxon>Ilyodon</taxon>
    </lineage>
</organism>
<accession>A0ABV0T246</accession>
<dbReference type="EMBL" id="JAHRIQ010016723">
    <property type="protein sequence ID" value="MEQ2226899.1"/>
    <property type="molecule type" value="Genomic_DNA"/>
</dbReference>
<keyword evidence="3" id="KW-1185">Reference proteome</keyword>